<dbReference type="AlphaFoldDB" id="A0A0F9RIT8"/>
<protein>
    <recommendedName>
        <fullName evidence="3">Portal protein</fullName>
    </recommendedName>
</protein>
<organism evidence="2">
    <name type="scientific">marine sediment metagenome</name>
    <dbReference type="NCBI Taxonomy" id="412755"/>
    <lineage>
        <taxon>unclassified sequences</taxon>
        <taxon>metagenomes</taxon>
        <taxon>ecological metagenomes</taxon>
    </lineage>
</organism>
<evidence type="ECO:0000256" key="1">
    <source>
        <dbReference type="SAM" id="MobiDB-lite"/>
    </source>
</evidence>
<feature type="region of interest" description="Disordered" evidence="1">
    <location>
        <begin position="532"/>
        <end position="554"/>
    </location>
</feature>
<proteinExistence type="predicted"/>
<evidence type="ECO:0008006" key="3">
    <source>
        <dbReference type="Google" id="ProtNLM"/>
    </source>
</evidence>
<accession>A0A0F9RIT8</accession>
<evidence type="ECO:0000313" key="2">
    <source>
        <dbReference type="EMBL" id="KKN54699.1"/>
    </source>
</evidence>
<sequence length="574" mass="64791">MALNFDPYEPKQYKRLRQVVKYNYRELKPFRDVRQLNIEAARGHYYRSKDDPPDAVRDPVNMMDQFVQILVRSFVQSNPTVRVTSRSNPKAARIFQEHLNITIQELDLLSTLRRSVQEAILGYMGLVYCGITTNIDPGGDVFADSIPLPDFVVDLAHDEFSQADIMGHRFARRKGELLDDANYDQEQVAKMKGRRSGRSDLDDRKDRWDYNEEQGSLFDWVDIWSILVQPANVIVYLTDDSGVTAPLRAESYDGPEFGPYPLLGFDRVLDELMPNSRAAMMLDTHDFVNGQYRRIFMKEDQAAEFYTYEGGAEEDARQIRDAMDGGVYMVNSNNAVTRRTKGGTNPQALATAIHGRQLFDELSGNLRLLGGVGPIAETATQERLANVNASRLVRDMQLQVVAFTKKILQNIAWYEWTHPTRMRRVERKVGRNGTPVSEMWSPEIREGDFIEHEIDIVPDSMEHRSSAQQLEHLIKAIQTVVIPAMQMPSERPVVLKTPELLRKYSELDNLPELAEVVDYAVDDAFVSAPAGGAPRAPVGAGAQGPSAAPARSAEDALVERMFSGTMSNKQEDEG</sequence>
<dbReference type="EMBL" id="LAZR01000917">
    <property type="protein sequence ID" value="KKN54699.1"/>
    <property type="molecule type" value="Genomic_DNA"/>
</dbReference>
<gene>
    <name evidence="2" type="ORF">LCGC14_0589680</name>
</gene>
<comment type="caution">
    <text evidence="2">The sequence shown here is derived from an EMBL/GenBank/DDBJ whole genome shotgun (WGS) entry which is preliminary data.</text>
</comment>
<feature type="compositionally biased region" description="Low complexity" evidence="1">
    <location>
        <begin position="532"/>
        <end position="551"/>
    </location>
</feature>
<name>A0A0F9RIT8_9ZZZZ</name>
<reference evidence="2" key="1">
    <citation type="journal article" date="2015" name="Nature">
        <title>Complex archaea that bridge the gap between prokaryotes and eukaryotes.</title>
        <authorList>
            <person name="Spang A."/>
            <person name="Saw J.H."/>
            <person name="Jorgensen S.L."/>
            <person name="Zaremba-Niedzwiedzka K."/>
            <person name="Martijn J."/>
            <person name="Lind A.E."/>
            <person name="van Eijk R."/>
            <person name="Schleper C."/>
            <person name="Guy L."/>
            <person name="Ettema T.J."/>
        </authorList>
    </citation>
    <scope>NUCLEOTIDE SEQUENCE</scope>
</reference>